<dbReference type="AlphaFoldDB" id="A0A8S0TRD3"/>
<evidence type="ECO:0000313" key="3">
    <source>
        <dbReference type="Proteomes" id="UP000594638"/>
    </source>
</evidence>
<dbReference type="Gramene" id="OE9A106359T1">
    <property type="protein sequence ID" value="OE9A106359C1"/>
    <property type="gene ID" value="OE9A106359"/>
</dbReference>
<keyword evidence="3" id="KW-1185">Reference proteome</keyword>
<accession>A0A8S0TRD3</accession>
<feature type="compositionally biased region" description="Low complexity" evidence="1">
    <location>
        <begin position="211"/>
        <end position="226"/>
    </location>
</feature>
<gene>
    <name evidence="2" type="ORF">OLEA9_A106359</name>
</gene>
<feature type="region of interest" description="Disordered" evidence="1">
    <location>
        <begin position="175"/>
        <end position="451"/>
    </location>
</feature>
<protein>
    <submittedName>
        <fullName evidence="2">Uncharacterized protein</fullName>
    </submittedName>
</protein>
<feature type="compositionally biased region" description="Basic and acidic residues" evidence="1">
    <location>
        <begin position="243"/>
        <end position="260"/>
    </location>
</feature>
<name>A0A8S0TRD3_OLEEU</name>
<dbReference type="Proteomes" id="UP000594638">
    <property type="component" value="Unassembled WGS sequence"/>
</dbReference>
<sequence>MENVKDRKQNRLATQVGWPAFKRARRFKKVKTDGRATKCAPRTCQYSTQTEGEDANDDKFSCDIEVMTPPKGHQPVGVGAGRETCRPRTQKEVVKLDLKSARRKNSSALARCLTLGFLVLHLVSHFQDEFLQDLLSPASLELGPRRHSGPSAGVRASLIIGDSAIEIQEVDPNANTQSLQQDQQRDQHQQQSNQPSEQPQEHHPGDKNNNEQQTQQSSEQQRQQGQDPMEPSVILGSSSGQHQELREQDKTSDQPRRPEASRLPSGPLPPLGGKPGEDITDGDQKSRGNHDYDLNELGSRDREHEKEVLSEVILGTRKPPENDPDNSALSDGKTITGAVVDFELQPAGGHNKAKIKKKKKKKKMEKKSEEAFKKWGKKKKMEKKAMEKAEKKHMKKKKEEGKKKKKKWGMEEHGQKKKGNFKKKKWGKKVKKGKGVKKGKKGKKFLKDKGHKNTGFKTVYHKEEWGKSAKWHDIKREKKWDEKSKKWKKKWNKEKGKKYKGDHMKKFEKKKKEGKKYKKAKKEKYKKFKKEEFEKGKKKKMEEHKKNEQFADDFYSMGLGVTCSGILGQEGGGRLSLSGVKVIFECVGALFFVRVAFGRVAPS</sequence>
<comment type="caution">
    <text evidence="2">The sequence shown here is derived from an EMBL/GenBank/DDBJ whole genome shotgun (WGS) entry which is preliminary data.</text>
</comment>
<feature type="compositionally biased region" description="Basic residues" evidence="1">
    <location>
        <begin position="506"/>
        <end position="521"/>
    </location>
</feature>
<dbReference type="EMBL" id="CACTIH010007260">
    <property type="protein sequence ID" value="CAA3006443.1"/>
    <property type="molecule type" value="Genomic_DNA"/>
</dbReference>
<feature type="compositionally biased region" description="Basic and acidic residues" evidence="1">
    <location>
        <begin position="397"/>
        <end position="414"/>
    </location>
</feature>
<organism evidence="2 3">
    <name type="scientific">Olea europaea subsp. europaea</name>
    <dbReference type="NCBI Taxonomy" id="158383"/>
    <lineage>
        <taxon>Eukaryota</taxon>
        <taxon>Viridiplantae</taxon>
        <taxon>Streptophyta</taxon>
        <taxon>Embryophyta</taxon>
        <taxon>Tracheophyta</taxon>
        <taxon>Spermatophyta</taxon>
        <taxon>Magnoliopsida</taxon>
        <taxon>eudicotyledons</taxon>
        <taxon>Gunneridae</taxon>
        <taxon>Pentapetalae</taxon>
        <taxon>asterids</taxon>
        <taxon>lamiids</taxon>
        <taxon>Lamiales</taxon>
        <taxon>Oleaceae</taxon>
        <taxon>Oleeae</taxon>
        <taxon>Olea</taxon>
    </lineage>
</organism>
<feature type="compositionally biased region" description="Basic residues" evidence="1">
    <location>
        <begin position="485"/>
        <end position="498"/>
    </location>
</feature>
<feature type="compositionally biased region" description="Basic residues" evidence="1">
    <location>
        <begin position="415"/>
        <end position="451"/>
    </location>
</feature>
<evidence type="ECO:0000313" key="2">
    <source>
        <dbReference type="EMBL" id="CAA3006443.1"/>
    </source>
</evidence>
<feature type="compositionally biased region" description="Basic and acidic residues" evidence="1">
    <location>
        <begin position="199"/>
        <end position="209"/>
    </location>
</feature>
<feature type="compositionally biased region" description="Low complexity" evidence="1">
    <location>
        <begin position="189"/>
        <end position="198"/>
    </location>
</feature>
<feature type="compositionally biased region" description="Basic residues" evidence="1">
    <location>
        <begin position="351"/>
        <end position="365"/>
    </location>
</feature>
<proteinExistence type="predicted"/>
<feature type="compositionally biased region" description="Basic and acidic residues" evidence="1">
    <location>
        <begin position="282"/>
        <end position="309"/>
    </location>
</feature>
<reference evidence="2 3" key="1">
    <citation type="submission" date="2019-12" db="EMBL/GenBank/DDBJ databases">
        <authorList>
            <person name="Alioto T."/>
            <person name="Alioto T."/>
            <person name="Gomez Garrido J."/>
        </authorList>
    </citation>
    <scope>NUCLEOTIDE SEQUENCE [LARGE SCALE GENOMIC DNA]</scope>
</reference>
<feature type="region of interest" description="Disordered" evidence="1">
    <location>
        <begin position="476"/>
        <end position="521"/>
    </location>
</feature>
<evidence type="ECO:0000256" key="1">
    <source>
        <dbReference type="SAM" id="MobiDB-lite"/>
    </source>
</evidence>